<gene>
    <name evidence="2" type="ORF">AVDCRST_MAG93-984</name>
</gene>
<evidence type="ECO:0000313" key="2">
    <source>
        <dbReference type="EMBL" id="CAA9233188.1"/>
    </source>
</evidence>
<name>A0A6J4HTT5_9CHLR</name>
<feature type="region of interest" description="Disordered" evidence="1">
    <location>
        <begin position="1"/>
        <end position="77"/>
    </location>
</feature>
<proteinExistence type="predicted"/>
<sequence length="77" mass="8036">MPEESREEIQKRSRTTIEEAEKQGIGEPAEGIELPVPSYADSGGVSDLGADEPVVPVPLRGNPPPDAGKKPDGGRSG</sequence>
<dbReference type="AlphaFoldDB" id="A0A6J4HTT5"/>
<accession>A0A6J4HTT5</accession>
<protein>
    <submittedName>
        <fullName evidence="2">Uncharacterized protein</fullName>
    </submittedName>
</protein>
<organism evidence="2">
    <name type="scientific">uncultured Chloroflexia bacterium</name>
    <dbReference type="NCBI Taxonomy" id="1672391"/>
    <lineage>
        <taxon>Bacteria</taxon>
        <taxon>Bacillati</taxon>
        <taxon>Chloroflexota</taxon>
        <taxon>Chloroflexia</taxon>
        <taxon>environmental samples</taxon>
    </lineage>
</organism>
<reference evidence="2" key="1">
    <citation type="submission" date="2020-02" db="EMBL/GenBank/DDBJ databases">
        <authorList>
            <person name="Meier V. D."/>
        </authorList>
    </citation>
    <scope>NUCLEOTIDE SEQUENCE</scope>
    <source>
        <strain evidence="2">AVDCRST_MAG93</strain>
    </source>
</reference>
<feature type="compositionally biased region" description="Basic and acidic residues" evidence="1">
    <location>
        <begin position="67"/>
        <end position="77"/>
    </location>
</feature>
<feature type="compositionally biased region" description="Basic and acidic residues" evidence="1">
    <location>
        <begin position="7"/>
        <end position="24"/>
    </location>
</feature>
<evidence type="ECO:0000256" key="1">
    <source>
        <dbReference type="SAM" id="MobiDB-lite"/>
    </source>
</evidence>
<dbReference type="EMBL" id="CADCTR010000325">
    <property type="protein sequence ID" value="CAA9233188.1"/>
    <property type="molecule type" value="Genomic_DNA"/>
</dbReference>